<name>A0A2S3UK26_9HYPH</name>
<proteinExistence type="predicted"/>
<dbReference type="EMBL" id="PPCN01000019">
    <property type="protein sequence ID" value="POF27930.1"/>
    <property type="molecule type" value="Genomic_DNA"/>
</dbReference>
<dbReference type="AlphaFoldDB" id="A0A2S3UK26"/>
<reference evidence="1 2" key="1">
    <citation type="submission" date="2018-01" db="EMBL/GenBank/DDBJ databases">
        <title>Genomic Encyclopedia of Archaeal and Bacterial Type Strains, Phase II (KMG-II): from individual species to whole genera.</title>
        <authorList>
            <person name="Goeker M."/>
        </authorList>
    </citation>
    <scope>NUCLEOTIDE SEQUENCE [LARGE SCALE GENOMIC DNA]</scope>
    <source>
        <strain evidence="1 2">DSM 17023</strain>
    </source>
</reference>
<organism evidence="1 2">
    <name type="scientific">Roseibium marinum</name>
    <dbReference type="NCBI Taxonomy" id="281252"/>
    <lineage>
        <taxon>Bacteria</taxon>
        <taxon>Pseudomonadati</taxon>
        <taxon>Pseudomonadota</taxon>
        <taxon>Alphaproteobacteria</taxon>
        <taxon>Hyphomicrobiales</taxon>
        <taxon>Stappiaceae</taxon>
        <taxon>Roseibium</taxon>
    </lineage>
</organism>
<dbReference type="Proteomes" id="UP000236959">
    <property type="component" value="Unassembled WGS sequence"/>
</dbReference>
<comment type="caution">
    <text evidence="1">The sequence shown here is derived from an EMBL/GenBank/DDBJ whole genome shotgun (WGS) entry which is preliminary data.</text>
</comment>
<sequence length="133" mass="15449">MSAEQPFFRVNNYELFGEVVDEWVRKPGTRPLNWDRFIEILNDRGIGPIVPDDFGKPELVFHELIDGKMNITLPTKKMLDDANTAIDLQKKEYVFPSQYDLAYKGPLDPDIDNPKRKKVQKARLADYCIDLCM</sequence>
<protein>
    <submittedName>
        <fullName evidence="1">Uncharacterized protein</fullName>
    </submittedName>
</protein>
<accession>A0A2S3UK26</accession>
<evidence type="ECO:0000313" key="2">
    <source>
        <dbReference type="Proteomes" id="UP000236959"/>
    </source>
</evidence>
<gene>
    <name evidence="1" type="ORF">CLV41_11911</name>
</gene>
<evidence type="ECO:0000313" key="1">
    <source>
        <dbReference type="EMBL" id="POF27930.1"/>
    </source>
</evidence>
<dbReference type="RefSeq" id="WP_146048644.1">
    <property type="nucleotide sequence ID" value="NZ_PPCN01000019.1"/>
</dbReference>
<keyword evidence="2" id="KW-1185">Reference proteome</keyword>